<keyword evidence="2" id="KW-0238">DNA-binding</keyword>
<name>A0ABW8UFZ7_9LACO</name>
<dbReference type="SUPFAM" id="SSF48008">
    <property type="entry name" value="GntR ligand-binding domain-like"/>
    <property type="match status" value="1"/>
</dbReference>
<keyword evidence="6" id="KW-1185">Reference proteome</keyword>
<evidence type="ECO:0000256" key="2">
    <source>
        <dbReference type="ARBA" id="ARBA00023125"/>
    </source>
</evidence>
<proteinExistence type="predicted"/>
<dbReference type="Gene3D" id="1.20.120.530">
    <property type="entry name" value="GntR ligand-binding domain-like"/>
    <property type="match status" value="1"/>
</dbReference>
<dbReference type="InterPro" id="IPR011711">
    <property type="entry name" value="GntR_C"/>
</dbReference>
<dbReference type="Pfam" id="PF07729">
    <property type="entry name" value="FCD"/>
    <property type="match status" value="1"/>
</dbReference>
<dbReference type="EMBL" id="JBGQPK010000014">
    <property type="protein sequence ID" value="MFL2028993.1"/>
    <property type="molecule type" value="Genomic_DNA"/>
</dbReference>
<dbReference type="InterPro" id="IPR008920">
    <property type="entry name" value="TF_FadR/GntR_C"/>
</dbReference>
<evidence type="ECO:0000256" key="1">
    <source>
        <dbReference type="ARBA" id="ARBA00023015"/>
    </source>
</evidence>
<dbReference type="SMART" id="SM00345">
    <property type="entry name" value="HTH_GNTR"/>
    <property type="match status" value="1"/>
</dbReference>
<sequence length="232" mass="26864">MNDFIRETGKNLDLSDSRPLKQLLYEAMRKTIILGEVATGGRINEKEVSRQMNISRTPIRYALKQLEFDGLVKHTPGRGVVIQGISIKDAHEIYAIRIALDTLAQATAMNKMTEADFDEMNQLLLETDQANDEDDVDAVLEKIAAFNAMIYRKADMPRLQSISYKMREYLIYFRDIAIRAHERRGKALLEHRIIYASMRLKDKNALELITKQHLESSLVFIIKEMEQRKNNY</sequence>
<organism evidence="5 6">
    <name type="scientific">Loigolactobacillus zhaoyuanensis</name>
    <dbReference type="NCBI Taxonomy" id="2486017"/>
    <lineage>
        <taxon>Bacteria</taxon>
        <taxon>Bacillati</taxon>
        <taxon>Bacillota</taxon>
        <taxon>Bacilli</taxon>
        <taxon>Lactobacillales</taxon>
        <taxon>Lactobacillaceae</taxon>
        <taxon>Loigolactobacillus</taxon>
    </lineage>
</organism>
<reference evidence="5 6" key="1">
    <citation type="submission" date="2024-08" db="EMBL/GenBank/DDBJ databases">
        <authorList>
            <person name="Arias E."/>
        </authorList>
    </citation>
    <scope>NUCLEOTIDE SEQUENCE [LARGE SCALE GENOMIC DNA]</scope>
    <source>
        <strain evidence="5 6">FAM 25317</strain>
    </source>
</reference>
<evidence type="ECO:0000313" key="6">
    <source>
        <dbReference type="Proteomes" id="UP001625389"/>
    </source>
</evidence>
<evidence type="ECO:0000313" key="5">
    <source>
        <dbReference type="EMBL" id="MFL2028993.1"/>
    </source>
</evidence>
<evidence type="ECO:0000256" key="3">
    <source>
        <dbReference type="ARBA" id="ARBA00023163"/>
    </source>
</evidence>
<dbReference type="PANTHER" id="PTHR43537:SF5">
    <property type="entry name" value="UXU OPERON TRANSCRIPTIONAL REGULATOR"/>
    <property type="match status" value="1"/>
</dbReference>
<accession>A0ABW8UFZ7</accession>
<evidence type="ECO:0000259" key="4">
    <source>
        <dbReference type="PROSITE" id="PS50949"/>
    </source>
</evidence>
<feature type="domain" description="HTH gntR-type" evidence="4">
    <location>
        <begin position="18"/>
        <end position="85"/>
    </location>
</feature>
<dbReference type="PANTHER" id="PTHR43537">
    <property type="entry name" value="TRANSCRIPTIONAL REGULATOR, GNTR FAMILY"/>
    <property type="match status" value="1"/>
</dbReference>
<gene>
    <name evidence="5" type="ORF">ACEN34_05110</name>
</gene>
<dbReference type="InterPro" id="IPR036388">
    <property type="entry name" value="WH-like_DNA-bd_sf"/>
</dbReference>
<dbReference type="InterPro" id="IPR000524">
    <property type="entry name" value="Tscrpt_reg_HTH_GntR"/>
</dbReference>
<protein>
    <submittedName>
        <fullName evidence="5">GntR family transcriptional regulator</fullName>
    </submittedName>
</protein>
<dbReference type="Proteomes" id="UP001625389">
    <property type="component" value="Unassembled WGS sequence"/>
</dbReference>
<dbReference type="Pfam" id="PF00392">
    <property type="entry name" value="GntR"/>
    <property type="match status" value="1"/>
</dbReference>
<dbReference type="InterPro" id="IPR036390">
    <property type="entry name" value="WH_DNA-bd_sf"/>
</dbReference>
<dbReference type="RefSeq" id="WP_407137174.1">
    <property type="nucleotide sequence ID" value="NZ_JBGQPK010000014.1"/>
</dbReference>
<dbReference type="SMART" id="SM00895">
    <property type="entry name" value="FCD"/>
    <property type="match status" value="1"/>
</dbReference>
<dbReference type="Gene3D" id="1.10.10.10">
    <property type="entry name" value="Winged helix-like DNA-binding domain superfamily/Winged helix DNA-binding domain"/>
    <property type="match status" value="1"/>
</dbReference>
<keyword evidence="1" id="KW-0805">Transcription regulation</keyword>
<comment type="caution">
    <text evidence="5">The sequence shown here is derived from an EMBL/GenBank/DDBJ whole genome shotgun (WGS) entry which is preliminary data.</text>
</comment>
<dbReference type="PROSITE" id="PS50949">
    <property type="entry name" value="HTH_GNTR"/>
    <property type="match status" value="1"/>
</dbReference>
<dbReference type="SUPFAM" id="SSF46785">
    <property type="entry name" value="Winged helix' DNA-binding domain"/>
    <property type="match status" value="1"/>
</dbReference>
<keyword evidence="3" id="KW-0804">Transcription</keyword>